<evidence type="ECO:0000313" key="1">
    <source>
        <dbReference type="EMBL" id="KAK1895883.1"/>
    </source>
</evidence>
<gene>
    <name evidence="1" type="ORF">KUDE01_021334</name>
</gene>
<name>A0AAD9C7G0_DISEL</name>
<evidence type="ECO:0000313" key="2">
    <source>
        <dbReference type="Proteomes" id="UP001228049"/>
    </source>
</evidence>
<proteinExistence type="predicted"/>
<protein>
    <submittedName>
        <fullName evidence="1">Sterile alpha motif domain containing protein 3</fullName>
    </submittedName>
</protein>
<dbReference type="AlphaFoldDB" id="A0AAD9C7G0"/>
<comment type="caution">
    <text evidence="1">The sequence shown here is derived from an EMBL/GenBank/DDBJ whole genome shotgun (WGS) entry which is preliminary data.</text>
</comment>
<dbReference type="EMBL" id="JASDAP010000010">
    <property type="protein sequence ID" value="KAK1895883.1"/>
    <property type="molecule type" value="Genomic_DNA"/>
</dbReference>
<reference evidence="1" key="1">
    <citation type="submission" date="2023-04" db="EMBL/GenBank/DDBJ databases">
        <title>Chromosome-level genome of Chaenocephalus aceratus.</title>
        <authorList>
            <person name="Park H."/>
        </authorList>
    </citation>
    <scope>NUCLEOTIDE SEQUENCE</scope>
    <source>
        <strain evidence="1">DE</strain>
        <tissue evidence="1">Muscle</tissue>
    </source>
</reference>
<dbReference type="PANTHER" id="PTHR31025:SF25">
    <property type="entry name" value="ZINC FINGER (C2H2)-60"/>
    <property type="match status" value="1"/>
</dbReference>
<dbReference type="Proteomes" id="UP001228049">
    <property type="component" value="Unassembled WGS sequence"/>
</dbReference>
<sequence>MELSTEELLQKLEESGIKVTEEEAQRFRDNEVDGETVECGLTDTMVSYLFPGSFKKQVKFNKFVQELKDVVTLTLVPVPEEHIEQSLTIDRNEARGRLPAGFVLPPFPRDLQTKLDNKEACQKSSRDRHRIIRVLHEAIIEYTMYPTNTEYVQSLKRKFKAERAPLIHEDEVKRSKEKFGHKRARESTKAARSCCRSVSGVPAVIGEEASSIERHVHVLQMQYEKMNPDTFVVKDRMQLTFSWRRKEIVDGMTVEDVLKKYPFLRTPSGLCDEVDRIQPSAVNLCRRWKEGFTDVDFRAALILLPHIFKEKADQFIILGQHDAPSPYPTVQLLDTAWKMAFTRKVPVLVKLDSVDQCRGAGVEDGVISAFCAYFVFNLAYPPYMKNTLTFLQRTILDITEVGEKPLPVTVTRMINLLY</sequence>
<organism evidence="1 2">
    <name type="scientific">Dissostichus eleginoides</name>
    <name type="common">Patagonian toothfish</name>
    <name type="synonym">Dissostichus amissus</name>
    <dbReference type="NCBI Taxonomy" id="100907"/>
    <lineage>
        <taxon>Eukaryota</taxon>
        <taxon>Metazoa</taxon>
        <taxon>Chordata</taxon>
        <taxon>Craniata</taxon>
        <taxon>Vertebrata</taxon>
        <taxon>Euteleostomi</taxon>
        <taxon>Actinopterygii</taxon>
        <taxon>Neopterygii</taxon>
        <taxon>Teleostei</taxon>
        <taxon>Neoteleostei</taxon>
        <taxon>Acanthomorphata</taxon>
        <taxon>Eupercaria</taxon>
        <taxon>Perciformes</taxon>
        <taxon>Notothenioidei</taxon>
        <taxon>Nototheniidae</taxon>
        <taxon>Dissostichus</taxon>
    </lineage>
</organism>
<keyword evidence="2" id="KW-1185">Reference proteome</keyword>
<accession>A0AAD9C7G0</accession>
<dbReference type="PANTHER" id="PTHR31025">
    <property type="entry name" value="SI:CH211-196P9.1-RELATED"/>
    <property type="match status" value="1"/>
</dbReference>